<comment type="caution">
    <text evidence="1">The sequence shown here is derived from an EMBL/GenBank/DDBJ whole genome shotgun (WGS) entry which is preliminary data.</text>
</comment>
<dbReference type="AlphaFoldDB" id="A0A3N9TJZ3"/>
<gene>
    <name evidence="1" type="ORF">EES38_06790</name>
</gene>
<evidence type="ECO:0000313" key="1">
    <source>
        <dbReference type="EMBL" id="RQW64284.1"/>
    </source>
</evidence>
<proteinExistence type="predicted"/>
<name>A0A3N9TJZ3_9VIBR</name>
<evidence type="ECO:0008006" key="3">
    <source>
        <dbReference type="Google" id="ProtNLM"/>
    </source>
</evidence>
<sequence length="110" mass="12901">MKKTDKKLENQLRLVLTEVCEVAKECFEGFDWLTHSVNYNNFPHSLMITCVFSTNHHLELADKAECYSLIKRKLSSISINLKSIEKHVRFDTEENCSREHDGKWNKRLAS</sequence>
<dbReference type="RefSeq" id="WP_124936404.1">
    <property type="nucleotide sequence ID" value="NZ_RJVQ01000002.1"/>
</dbReference>
<evidence type="ECO:0000313" key="2">
    <source>
        <dbReference type="Proteomes" id="UP000281112"/>
    </source>
</evidence>
<protein>
    <recommendedName>
        <fullName evidence="3">Fis family transcriptional regulator</fullName>
    </recommendedName>
</protein>
<dbReference type="Proteomes" id="UP000281112">
    <property type="component" value="Unassembled WGS sequence"/>
</dbReference>
<dbReference type="EMBL" id="RJVQ01000002">
    <property type="protein sequence ID" value="RQW64284.1"/>
    <property type="molecule type" value="Genomic_DNA"/>
</dbReference>
<keyword evidence="2" id="KW-1185">Reference proteome</keyword>
<organism evidence="1 2">
    <name type="scientific">Vibrio viridaestus</name>
    <dbReference type="NCBI Taxonomy" id="2487322"/>
    <lineage>
        <taxon>Bacteria</taxon>
        <taxon>Pseudomonadati</taxon>
        <taxon>Pseudomonadota</taxon>
        <taxon>Gammaproteobacteria</taxon>
        <taxon>Vibrionales</taxon>
        <taxon>Vibrionaceae</taxon>
        <taxon>Vibrio</taxon>
    </lineage>
</organism>
<accession>A0A3N9TJZ3</accession>
<reference evidence="1 2" key="1">
    <citation type="submission" date="2018-11" db="EMBL/GenBank/DDBJ databases">
        <title>Vibrio LJC006 sp. nov., isolated from seawater during the bloom of the enteromorpha.</title>
        <authorList>
            <person name="Liang J."/>
        </authorList>
    </citation>
    <scope>NUCLEOTIDE SEQUENCE [LARGE SCALE GENOMIC DNA]</scope>
    <source>
        <strain evidence="1 2">LJC006</strain>
    </source>
</reference>
<dbReference type="OrthoDB" id="6996126at2"/>